<evidence type="ECO:0000259" key="1">
    <source>
        <dbReference type="SMART" id="SM00479"/>
    </source>
</evidence>
<feature type="domain" description="Exonuclease" evidence="1">
    <location>
        <begin position="21"/>
        <end position="188"/>
    </location>
</feature>
<dbReference type="GO" id="GO:0003677">
    <property type="term" value="F:DNA binding"/>
    <property type="evidence" value="ECO:0007669"/>
    <property type="project" value="InterPro"/>
</dbReference>
<dbReference type="PANTHER" id="PTHR30231:SF41">
    <property type="entry name" value="DNA POLYMERASE III SUBUNIT EPSILON"/>
    <property type="match status" value="1"/>
</dbReference>
<dbReference type="SMART" id="SM00479">
    <property type="entry name" value="EXOIII"/>
    <property type="match status" value="1"/>
</dbReference>
<accession>A0A4R1BAK0</accession>
<dbReference type="InterPro" id="IPR013520">
    <property type="entry name" value="Ribonucl_H"/>
</dbReference>
<comment type="caution">
    <text evidence="2">The sequence shown here is derived from an EMBL/GenBank/DDBJ whole genome shotgun (WGS) entry which is preliminary data.</text>
</comment>
<keyword evidence="3" id="KW-1185">Reference proteome</keyword>
<dbReference type="NCBIfam" id="TIGR00573">
    <property type="entry name" value="dnaq"/>
    <property type="match status" value="1"/>
</dbReference>
<dbReference type="InterPro" id="IPR012337">
    <property type="entry name" value="RNaseH-like_sf"/>
</dbReference>
<dbReference type="Gene3D" id="3.30.420.10">
    <property type="entry name" value="Ribonuclease H-like superfamily/Ribonuclease H"/>
    <property type="match status" value="1"/>
</dbReference>
<keyword evidence="2" id="KW-0269">Exonuclease</keyword>
<keyword evidence="2" id="KW-0540">Nuclease</keyword>
<dbReference type="GO" id="GO:0003887">
    <property type="term" value="F:DNA-directed DNA polymerase activity"/>
    <property type="evidence" value="ECO:0007669"/>
    <property type="project" value="InterPro"/>
</dbReference>
<dbReference type="InterPro" id="IPR036397">
    <property type="entry name" value="RNaseH_sf"/>
</dbReference>
<dbReference type="GO" id="GO:0008408">
    <property type="term" value="F:3'-5' exonuclease activity"/>
    <property type="evidence" value="ECO:0007669"/>
    <property type="project" value="TreeGrafter"/>
</dbReference>
<sequence length="343" mass="39029">MEQQPYFIPPPAGKFLELERPLVFFDLETTGTSVSSDRIIELCAIKLNPDGTQEELHELLNPTIPIPAGATAVHKITDEMVKGKPTFAEKAAEFANFFCNCDLGGYNIRRFDVPMLMEEFHRCKKYPIVVKDVKLVDVMGIFHSKEKRDLAGAVRFYCEREHEGAHGAKADILATIDVLKKQLLRYDDLQPNTSFLHDYLGGGKLVDPSGKFIRNDEGIIVFNFGKHYGRPADSDPDYLQWMMKGDFTVDTKMAIKRILKNIEWKRDVHGWLQEQKIDGNESLAATLYAVLKNGEDIFPFQRRIENGTLSIIYSMEPPSFYTFPDKDAQDLMLQALEAQVQEA</sequence>
<gene>
    <name evidence="2" type="ORF">EPD60_08130</name>
</gene>
<name>A0A4R1BAK0_9BACT</name>
<dbReference type="GO" id="GO:0005829">
    <property type="term" value="C:cytosol"/>
    <property type="evidence" value="ECO:0007669"/>
    <property type="project" value="TreeGrafter"/>
</dbReference>
<evidence type="ECO:0000313" key="2">
    <source>
        <dbReference type="EMBL" id="TCJ13973.1"/>
    </source>
</evidence>
<protein>
    <submittedName>
        <fullName evidence="2">3'-5' exonuclease</fullName>
    </submittedName>
</protein>
<organism evidence="2 3">
    <name type="scientific">Flaviaesturariibacter flavus</name>
    <dbReference type="NCBI Taxonomy" id="2502780"/>
    <lineage>
        <taxon>Bacteria</taxon>
        <taxon>Pseudomonadati</taxon>
        <taxon>Bacteroidota</taxon>
        <taxon>Chitinophagia</taxon>
        <taxon>Chitinophagales</taxon>
        <taxon>Chitinophagaceae</taxon>
        <taxon>Flaviaestuariibacter</taxon>
    </lineage>
</organism>
<dbReference type="Pfam" id="PF00929">
    <property type="entry name" value="RNase_T"/>
    <property type="match status" value="1"/>
</dbReference>
<dbReference type="InterPro" id="IPR006054">
    <property type="entry name" value="DnaQ"/>
</dbReference>
<dbReference type="AlphaFoldDB" id="A0A4R1BAK0"/>
<dbReference type="GO" id="GO:0045004">
    <property type="term" value="P:DNA replication proofreading"/>
    <property type="evidence" value="ECO:0007669"/>
    <property type="project" value="TreeGrafter"/>
</dbReference>
<dbReference type="OrthoDB" id="9791657at2"/>
<dbReference type="PANTHER" id="PTHR30231">
    <property type="entry name" value="DNA POLYMERASE III SUBUNIT EPSILON"/>
    <property type="match status" value="1"/>
</dbReference>
<dbReference type="CDD" id="cd06127">
    <property type="entry name" value="DEDDh"/>
    <property type="match status" value="1"/>
</dbReference>
<keyword evidence="2" id="KW-0378">Hydrolase</keyword>
<dbReference type="Proteomes" id="UP000295334">
    <property type="component" value="Unassembled WGS sequence"/>
</dbReference>
<evidence type="ECO:0000313" key="3">
    <source>
        <dbReference type="Proteomes" id="UP000295334"/>
    </source>
</evidence>
<proteinExistence type="predicted"/>
<reference evidence="2 3" key="1">
    <citation type="submission" date="2019-03" db="EMBL/GenBank/DDBJ databases">
        <authorList>
            <person name="Kim M.K.M."/>
        </authorList>
    </citation>
    <scope>NUCLEOTIDE SEQUENCE [LARGE SCALE GENOMIC DNA]</scope>
    <source>
        <strain evidence="2 3">17J68-12</strain>
    </source>
</reference>
<dbReference type="EMBL" id="SJZI01000042">
    <property type="protein sequence ID" value="TCJ13973.1"/>
    <property type="molecule type" value="Genomic_DNA"/>
</dbReference>
<dbReference type="SUPFAM" id="SSF53098">
    <property type="entry name" value="Ribonuclease H-like"/>
    <property type="match status" value="1"/>
</dbReference>